<sequence>MQILLLLSIGIDKNKARVQLIAMSHNLKTGVNIFKAMRRLKELRDYCVQ</sequence>
<evidence type="ECO:0000313" key="1">
    <source>
        <dbReference type="EMBL" id="CAB5507197.1"/>
    </source>
</evidence>
<evidence type="ECO:0000313" key="2">
    <source>
        <dbReference type="Proteomes" id="UP000626656"/>
    </source>
</evidence>
<dbReference type="EMBL" id="CAHJWF010000385">
    <property type="protein sequence ID" value="CAB5507197.1"/>
    <property type="molecule type" value="Genomic_DNA"/>
</dbReference>
<dbReference type="Proteomes" id="UP000626656">
    <property type="component" value="Unassembled WGS sequence"/>
</dbReference>
<accession>A0ABN7GEQ2</accession>
<gene>
    <name evidence="1" type="ORF">AZO1586I_1782</name>
</gene>
<evidence type="ECO:0008006" key="3">
    <source>
        <dbReference type="Google" id="ProtNLM"/>
    </source>
</evidence>
<name>A0ABN7GEQ2_9GAMM</name>
<proteinExistence type="predicted"/>
<comment type="caution">
    <text evidence="1">The sequence shown here is derived from an EMBL/GenBank/DDBJ whole genome shotgun (WGS) entry which is preliminary data.</text>
</comment>
<reference evidence="1 2" key="1">
    <citation type="submission" date="2020-05" db="EMBL/GenBank/DDBJ databases">
        <authorList>
            <person name="Petersen J."/>
            <person name="Sayavedra L."/>
        </authorList>
    </citation>
    <scope>NUCLEOTIDE SEQUENCE [LARGE SCALE GENOMIC DNA]</scope>
    <source>
        <strain evidence="1">B azoricus SOX ET2 1586I</strain>
    </source>
</reference>
<organism evidence="1 2">
    <name type="scientific">Bathymodiolus thermophilus thioautotrophic gill symbiont</name>
    <dbReference type="NCBI Taxonomy" id="2360"/>
    <lineage>
        <taxon>Bacteria</taxon>
        <taxon>Pseudomonadati</taxon>
        <taxon>Pseudomonadota</taxon>
        <taxon>Gammaproteobacteria</taxon>
        <taxon>sulfur-oxidizing symbionts</taxon>
    </lineage>
</organism>
<protein>
    <recommendedName>
        <fullName evidence="3">Transposase</fullName>
    </recommendedName>
</protein>
<keyword evidence="2" id="KW-1185">Reference proteome</keyword>